<feature type="binding site" evidence="11">
    <location>
        <begin position="165"/>
        <end position="167"/>
    </location>
    <ligand>
        <name>NADP(+)</name>
        <dbReference type="ChEBI" id="CHEBI:58349"/>
    </ligand>
</feature>
<dbReference type="InterPro" id="IPR000672">
    <property type="entry name" value="THF_DH/CycHdrlase"/>
</dbReference>
<comment type="similarity">
    <text evidence="11">Belongs to the tetrahydrofolate dehydrogenase/cyclohydrolase family.</text>
</comment>
<name>D9R7M1_LACSW</name>
<keyword evidence="3 11" id="KW-0028">Amino-acid biosynthesis</keyword>
<accession>D9R7M1</accession>
<keyword evidence="5 11" id="KW-0378">Hydrolase</keyword>
<dbReference type="GO" id="GO:0000105">
    <property type="term" value="P:L-histidine biosynthetic process"/>
    <property type="evidence" value="ECO:0007669"/>
    <property type="project" value="UniProtKB-KW"/>
</dbReference>
<dbReference type="HOGENOM" id="CLU_034045_2_1_9"/>
<dbReference type="KEGG" id="csh:Closa_1136"/>
<sequence>MGTRLEGKPVVQFLRDDLKQRVGKLAEKGIIPTVLIIRVGEREDDVSYERGILKNCELLEIKSKVLQLPIEIALDRLVEIIEAANRDIDVHGIMIFRPLPAHLDPEVLSKTISPEKDIDCMSPVNLEKVFEGNANGFAPCTPKAVIELLKYYNIPLKGANVVVAGRSLVVGKPLAMLLLDENATVTICHSRTKEMTEITANADIVVAAIGKAKFMSEKYFKPESIVVDVGINDAGDGKICGDVDFGSVFDKVTAITPAVGGIGTITTTILLSHVVIACEELTKD</sequence>
<dbReference type="GO" id="GO:0004488">
    <property type="term" value="F:methylenetetrahydrofolate dehydrogenase (NADP+) activity"/>
    <property type="evidence" value="ECO:0007669"/>
    <property type="project" value="UniProtKB-UniRule"/>
</dbReference>
<dbReference type="Pfam" id="PF00763">
    <property type="entry name" value="THF_DHG_CYH"/>
    <property type="match status" value="1"/>
</dbReference>
<dbReference type="SUPFAM" id="SSF53223">
    <property type="entry name" value="Aminoacid dehydrogenase-like, N-terminal domain"/>
    <property type="match status" value="1"/>
</dbReference>
<evidence type="ECO:0000259" key="12">
    <source>
        <dbReference type="Pfam" id="PF00763"/>
    </source>
</evidence>
<gene>
    <name evidence="11" type="primary">folD</name>
    <name evidence="14" type="ordered locus">Closa_1136</name>
</gene>
<dbReference type="Proteomes" id="UP000001662">
    <property type="component" value="Chromosome"/>
</dbReference>
<dbReference type="SUPFAM" id="SSF51735">
    <property type="entry name" value="NAD(P)-binding Rossmann-fold domains"/>
    <property type="match status" value="1"/>
</dbReference>
<comment type="caution">
    <text evidence="11">Lacks conserved residue(s) required for the propagation of feature annotation.</text>
</comment>
<dbReference type="GO" id="GO:0004477">
    <property type="term" value="F:methenyltetrahydrofolate cyclohydrolase activity"/>
    <property type="evidence" value="ECO:0007669"/>
    <property type="project" value="UniProtKB-UniRule"/>
</dbReference>
<dbReference type="EC" id="1.5.1.5" evidence="11"/>
<evidence type="ECO:0000256" key="6">
    <source>
        <dbReference type="ARBA" id="ARBA00022857"/>
    </source>
</evidence>
<dbReference type="InterPro" id="IPR046346">
    <property type="entry name" value="Aminoacid_DH-like_N_sf"/>
</dbReference>
<dbReference type="Gene3D" id="3.40.50.720">
    <property type="entry name" value="NAD(P)-binding Rossmann-like Domain"/>
    <property type="match status" value="1"/>
</dbReference>
<feature type="binding site" evidence="11">
    <location>
        <position position="231"/>
    </location>
    <ligand>
        <name>NADP(+)</name>
        <dbReference type="ChEBI" id="CHEBI:58349"/>
    </ligand>
</feature>
<evidence type="ECO:0000259" key="13">
    <source>
        <dbReference type="Pfam" id="PF02882"/>
    </source>
</evidence>
<comment type="pathway">
    <text evidence="1 11">One-carbon metabolism; tetrahydrofolate interconversion.</text>
</comment>
<evidence type="ECO:0000313" key="14">
    <source>
        <dbReference type="EMBL" id="ADL03750.1"/>
    </source>
</evidence>
<evidence type="ECO:0000256" key="3">
    <source>
        <dbReference type="ARBA" id="ARBA00022605"/>
    </source>
</evidence>
<dbReference type="InterPro" id="IPR020631">
    <property type="entry name" value="THF_DH/CycHdrlase_NAD-bd_dom"/>
</dbReference>
<keyword evidence="6 11" id="KW-0521">NADP</keyword>
<keyword evidence="9 11" id="KW-0486">Methionine biosynthesis</keyword>
<evidence type="ECO:0000256" key="2">
    <source>
        <dbReference type="ARBA" id="ARBA00022563"/>
    </source>
</evidence>
<dbReference type="RefSeq" id="WP_013271845.1">
    <property type="nucleotide sequence ID" value="NC_014376.1"/>
</dbReference>
<keyword evidence="10 11" id="KW-0511">Multifunctional enzyme</keyword>
<keyword evidence="15" id="KW-1185">Reference proteome</keyword>
<dbReference type="eggNOG" id="COG0190">
    <property type="taxonomic scope" value="Bacteria"/>
</dbReference>
<dbReference type="PRINTS" id="PR00085">
    <property type="entry name" value="THFDHDRGNASE"/>
</dbReference>
<evidence type="ECO:0000313" key="15">
    <source>
        <dbReference type="Proteomes" id="UP000001662"/>
    </source>
</evidence>
<evidence type="ECO:0000256" key="9">
    <source>
        <dbReference type="ARBA" id="ARBA00023167"/>
    </source>
</evidence>
<dbReference type="PANTHER" id="PTHR48099">
    <property type="entry name" value="C-1-TETRAHYDROFOLATE SYNTHASE, CYTOPLASMIC-RELATED"/>
    <property type="match status" value="1"/>
</dbReference>
<feature type="domain" description="Tetrahydrofolate dehydrogenase/cyclohydrolase NAD(P)-binding" evidence="13">
    <location>
        <begin position="139"/>
        <end position="279"/>
    </location>
</feature>
<dbReference type="STRING" id="610130.Closa_1136"/>
<comment type="catalytic activity">
    <reaction evidence="11">
        <text>(6R)-5,10-methylene-5,6,7,8-tetrahydrofolate + NADP(+) = (6R)-5,10-methenyltetrahydrofolate + NADPH</text>
        <dbReference type="Rhea" id="RHEA:22812"/>
        <dbReference type="ChEBI" id="CHEBI:15636"/>
        <dbReference type="ChEBI" id="CHEBI:57455"/>
        <dbReference type="ChEBI" id="CHEBI:57783"/>
        <dbReference type="ChEBI" id="CHEBI:58349"/>
        <dbReference type="EC" id="1.5.1.5"/>
    </reaction>
</comment>
<dbReference type="GO" id="GO:0009086">
    <property type="term" value="P:methionine biosynthetic process"/>
    <property type="evidence" value="ECO:0007669"/>
    <property type="project" value="UniProtKB-KW"/>
</dbReference>
<dbReference type="GO" id="GO:0035999">
    <property type="term" value="P:tetrahydrofolate interconversion"/>
    <property type="evidence" value="ECO:0007669"/>
    <property type="project" value="UniProtKB-UniRule"/>
</dbReference>
<dbReference type="GO" id="GO:0005829">
    <property type="term" value="C:cytosol"/>
    <property type="evidence" value="ECO:0007669"/>
    <property type="project" value="TreeGrafter"/>
</dbReference>
<dbReference type="PANTHER" id="PTHR48099:SF5">
    <property type="entry name" value="C-1-TETRAHYDROFOLATE SYNTHASE, CYTOPLASMIC"/>
    <property type="match status" value="1"/>
</dbReference>
<protein>
    <recommendedName>
        <fullName evidence="11">Bifunctional protein FolD</fullName>
    </recommendedName>
    <domain>
        <recommendedName>
            <fullName evidence="11">Methylenetetrahydrofolate dehydrogenase</fullName>
            <ecNumber evidence="11">1.5.1.5</ecNumber>
        </recommendedName>
    </domain>
    <domain>
        <recommendedName>
            <fullName evidence="11">Methenyltetrahydrofolate cyclohydrolase</fullName>
            <ecNumber evidence="11">3.5.4.9</ecNumber>
        </recommendedName>
    </domain>
</protein>
<comment type="subunit">
    <text evidence="11">Homodimer.</text>
</comment>
<reference evidence="14" key="1">
    <citation type="submission" date="2010-07" db="EMBL/GenBank/DDBJ databases">
        <title>Complete sequence of Clostridium saccharolyticum WM1.</title>
        <authorList>
            <consortium name="US DOE Joint Genome Institute"/>
            <person name="Lucas S."/>
            <person name="Copeland A."/>
            <person name="Lapidus A."/>
            <person name="Cheng J.-F."/>
            <person name="Bruce D."/>
            <person name="Goodwin L."/>
            <person name="Pitluck S."/>
            <person name="Chertkov O."/>
            <person name="Detter J.C."/>
            <person name="Han C."/>
            <person name="Tapia R."/>
            <person name="Land M."/>
            <person name="Hauser L."/>
            <person name="Chang Y.-J."/>
            <person name="Jeffries C."/>
            <person name="Kyrpides N."/>
            <person name="Ivanova N."/>
            <person name="Mikhailova N."/>
            <person name="Mouttaki H."/>
            <person name="Lin L."/>
            <person name="Zhou J."/>
            <person name="Hemme C.L."/>
            <person name="Woyke T."/>
        </authorList>
    </citation>
    <scope>NUCLEOTIDE SEQUENCE [LARGE SCALE GENOMIC DNA]</scope>
    <source>
        <strain evidence="14">WM1</strain>
    </source>
</reference>
<dbReference type="InterPro" id="IPR036291">
    <property type="entry name" value="NAD(P)-bd_dom_sf"/>
</dbReference>
<dbReference type="FunFam" id="3.40.50.720:FF:000094">
    <property type="entry name" value="Bifunctional protein FolD"/>
    <property type="match status" value="1"/>
</dbReference>
<organism evidence="14 15">
    <name type="scientific">Lacrimispora saccharolytica (strain ATCC 35040 / DSM 2544 / NRCC 2533 / WM1)</name>
    <name type="common">Clostridium saccharolyticum</name>
    <dbReference type="NCBI Taxonomy" id="610130"/>
    <lineage>
        <taxon>Bacteria</taxon>
        <taxon>Bacillati</taxon>
        <taxon>Bacillota</taxon>
        <taxon>Clostridia</taxon>
        <taxon>Lachnospirales</taxon>
        <taxon>Lachnospiraceae</taxon>
        <taxon>Lacrimispora</taxon>
    </lineage>
</organism>
<dbReference type="AlphaFoldDB" id="D9R7M1"/>
<comment type="function">
    <text evidence="11">Catalyzes the oxidation of 5,10-methylenetetrahydrofolate to 5,10-methenyltetrahydrofolate and then the hydrolysis of 5,10-methenyltetrahydrofolate to 10-formyltetrahydrofolate.</text>
</comment>
<evidence type="ECO:0000256" key="11">
    <source>
        <dbReference type="HAMAP-Rule" id="MF_01576"/>
    </source>
</evidence>
<dbReference type="HAMAP" id="MF_01576">
    <property type="entry name" value="THF_DHG_CYH"/>
    <property type="match status" value="1"/>
</dbReference>
<evidence type="ECO:0000256" key="7">
    <source>
        <dbReference type="ARBA" id="ARBA00023002"/>
    </source>
</evidence>
<dbReference type="EC" id="3.5.4.9" evidence="11"/>
<keyword evidence="2 11" id="KW-0554">One-carbon metabolism</keyword>
<dbReference type="Pfam" id="PF02882">
    <property type="entry name" value="THF_DHG_CYH_C"/>
    <property type="match status" value="1"/>
</dbReference>
<keyword evidence="4 11" id="KW-0658">Purine biosynthesis</keyword>
<comment type="catalytic activity">
    <reaction evidence="11">
        <text>(6R)-5,10-methenyltetrahydrofolate + H2O = (6R)-10-formyltetrahydrofolate + H(+)</text>
        <dbReference type="Rhea" id="RHEA:23700"/>
        <dbReference type="ChEBI" id="CHEBI:15377"/>
        <dbReference type="ChEBI" id="CHEBI:15378"/>
        <dbReference type="ChEBI" id="CHEBI:57455"/>
        <dbReference type="ChEBI" id="CHEBI:195366"/>
        <dbReference type="EC" id="3.5.4.9"/>
    </reaction>
</comment>
<evidence type="ECO:0000256" key="1">
    <source>
        <dbReference type="ARBA" id="ARBA00004777"/>
    </source>
</evidence>
<evidence type="ECO:0000256" key="4">
    <source>
        <dbReference type="ARBA" id="ARBA00022755"/>
    </source>
</evidence>
<dbReference type="GO" id="GO:0006164">
    <property type="term" value="P:purine nucleotide biosynthetic process"/>
    <property type="evidence" value="ECO:0007669"/>
    <property type="project" value="UniProtKB-KW"/>
</dbReference>
<dbReference type="UniPathway" id="UPA00193"/>
<dbReference type="OrthoDB" id="9803580at2"/>
<dbReference type="Gene3D" id="3.40.50.10860">
    <property type="entry name" value="Leucine Dehydrogenase, chain A, domain 1"/>
    <property type="match status" value="1"/>
</dbReference>
<evidence type="ECO:0000256" key="5">
    <source>
        <dbReference type="ARBA" id="ARBA00022801"/>
    </source>
</evidence>
<evidence type="ECO:0000256" key="10">
    <source>
        <dbReference type="ARBA" id="ARBA00023268"/>
    </source>
</evidence>
<dbReference type="InterPro" id="IPR020630">
    <property type="entry name" value="THF_DH/CycHdrlase_cat_dom"/>
</dbReference>
<feature type="domain" description="Tetrahydrofolate dehydrogenase/cyclohydrolase catalytic" evidence="12">
    <location>
        <begin position="5"/>
        <end position="119"/>
    </location>
</feature>
<dbReference type="CDD" id="cd01080">
    <property type="entry name" value="NAD_bind_m-THF_DH_Cyclohyd"/>
    <property type="match status" value="1"/>
</dbReference>
<keyword evidence="8 11" id="KW-0368">Histidine biosynthesis</keyword>
<evidence type="ECO:0000256" key="8">
    <source>
        <dbReference type="ARBA" id="ARBA00023102"/>
    </source>
</evidence>
<keyword evidence="7 11" id="KW-0560">Oxidoreductase</keyword>
<proteinExistence type="inferred from homology"/>
<dbReference type="PaxDb" id="610130-Closa_1136"/>
<dbReference type="EMBL" id="CP002109">
    <property type="protein sequence ID" value="ADL03750.1"/>
    <property type="molecule type" value="Genomic_DNA"/>
</dbReference>